<evidence type="ECO:0000313" key="4">
    <source>
        <dbReference type="EMBL" id="MFC3928351.1"/>
    </source>
</evidence>
<feature type="domain" description="CAAX prenyl protease 2/Lysostaphin resistance protein A-like" evidence="3">
    <location>
        <begin position="138"/>
        <end position="224"/>
    </location>
</feature>
<name>A0ABV8CW38_9STRE</name>
<evidence type="ECO:0000256" key="2">
    <source>
        <dbReference type="SAM" id="Phobius"/>
    </source>
</evidence>
<reference evidence="5" key="1">
    <citation type="journal article" date="2019" name="Int. J. Syst. Evol. Microbiol.">
        <title>The Global Catalogue of Microorganisms (GCM) 10K type strain sequencing project: providing services to taxonomists for standard genome sequencing and annotation.</title>
        <authorList>
            <consortium name="The Broad Institute Genomics Platform"/>
            <consortium name="The Broad Institute Genome Sequencing Center for Infectious Disease"/>
            <person name="Wu L."/>
            <person name="Ma J."/>
        </authorList>
    </citation>
    <scope>NUCLEOTIDE SEQUENCE [LARGE SCALE GENOMIC DNA]</scope>
    <source>
        <strain evidence="5">CCUG 67170</strain>
    </source>
</reference>
<keyword evidence="2" id="KW-0472">Membrane</keyword>
<feature type="transmembrane region" description="Helical" evidence="2">
    <location>
        <begin position="212"/>
        <end position="235"/>
    </location>
</feature>
<keyword evidence="5" id="KW-1185">Reference proteome</keyword>
<accession>A0ABV8CW38</accession>
<dbReference type="Proteomes" id="UP001595807">
    <property type="component" value="Unassembled WGS sequence"/>
</dbReference>
<keyword evidence="2" id="KW-1133">Transmembrane helix</keyword>
<comment type="similarity">
    <text evidence="1">Belongs to the UPF0177 family.</text>
</comment>
<dbReference type="EMBL" id="JBHRZV010000049">
    <property type="protein sequence ID" value="MFC3928351.1"/>
    <property type="molecule type" value="Genomic_DNA"/>
</dbReference>
<evidence type="ECO:0000256" key="1">
    <source>
        <dbReference type="ARBA" id="ARBA00009067"/>
    </source>
</evidence>
<feature type="transmembrane region" description="Helical" evidence="2">
    <location>
        <begin position="187"/>
        <end position="205"/>
    </location>
</feature>
<gene>
    <name evidence="4" type="ORF">ACFORF_07205</name>
</gene>
<protein>
    <submittedName>
        <fullName evidence="4">Type II CAAX prenyl endopeptidase Rce1 family protein</fullName>
    </submittedName>
</protein>
<dbReference type="Pfam" id="PF02517">
    <property type="entry name" value="Rce1-like"/>
    <property type="match status" value="1"/>
</dbReference>
<feature type="transmembrane region" description="Helical" evidence="2">
    <location>
        <begin position="12"/>
        <end position="32"/>
    </location>
</feature>
<feature type="transmembrane region" description="Helical" evidence="2">
    <location>
        <begin position="92"/>
        <end position="114"/>
    </location>
</feature>
<sequence length="239" mass="27083">MKPTLKYLKWWDIPILTILMFGTAIFSSMQVFFTTSGAGDSELTQPDTLQNLYMLLFEGVTLAIALAYLAWRRFDFKQWHFAPTVKATVTAIGLFVFLAFSVDVFFILLSPGYAGQIFGTPWDIPAGLVAFFSQFTNISMVALALLNGCYEEIYFIGMCSVVEKRYRPWIFVLSLLVRISFHTYQGVLAALAIGLILGIFYRFWYEKKDNNLYPIFLSHAIADVVGLGIFQYLIIAASM</sequence>
<comment type="caution">
    <text evidence="4">The sequence shown here is derived from an EMBL/GenBank/DDBJ whole genome shotgun (WGS) entry which is preliminary data.</text>
</comment>
<keyword evidence="2" id="KW-0812">Transmembrane</keyword>
<organism evidence="4 5">
    <name type="scientific">Streptococcus caprae</name>
    <dbReference type="NCBI Taxonomy" id="1640501"/>
    <lineage>
        <taxon>Bacteria</taxon>
        <taxon>Bacillati</taxon>
        <taxon>Bacillota</taxon>
        <taxon>Bacilli</taxon>
        <taxon>Lactobacillales</taxon>
        <taxon>Streptococcaceae</taxon>
        <taxon>Streptococcus</taxon>
    </lineage>
</organism>
<evidence type="ECO:0000313" key="5">
    <source>
        <dbReference type="Proteomes" id="UP001595807"/>
    </source>
</evidence>
<dbReference type="InterPro" id="IPR003675">
    <property type="entry name" value="Rce1/LyrA-like_dom"/>
</dbReference>
<proteinExistence type="inferred from homology"/>
<evidence type="ECO:0000259" key="3">
    <source>
        <dbReference type="Pfam" id="PF02517"/>
    </source>
</evidence>
<feature type="transmembrane region" description="Helical" evidence="2">
    <location>
        <begin position="52"/>
        <end position="71"/>
    </location>
</feature>
<dbReference type="RefSeq" id="WP_380426814.1">
    <property type="nucleotide sequence ID" value="NZ_JBHRZV010000049.1"/>
</dbReference>
<feature type="transmembrane region" description="Helical" evidence="2">
    <location>
        <begin position="126"/>
        <end position="146"/>
    </location>
</feature>